<dbReference type="InterPro" id="IPR036388">
    <property type="entry name" value="WH-like_DNA-bd_sf"/>
</dbReference>
<name>D3FBK4_CONWI</name>
<dbReference type="AlphaFoldDB" id="D3FBK4"/>
<keyword evidence="3" id="KW-0804">Transcription</keyword>
<dbReference type="PROSITE" id="PS50949">
    <property type="entry name" value="HTH_GNTR"/>
    <property type="match status" value="1"/>
</dbReference>
<dbReference type="PANTHER" id="PTHR43537">
    <property type="entry name" value="TRANSCRIPTIONAL REGULATOR, GNTR FAMILY"/>
    <property type="match status" value="1"/>
</dbReference>
<dbReference type="Pfam" id="PF00392">
    <property type="entry name" value="GntR"/>
    <property type="match status" value="1"/>
</dbReference>
<keyword evidence="1" id="KW-0805">Transcription regulation</keyword>
<reference evidence="6" key="2">
    <citation type="submission" date="2010-01" db="EMBL/GenBank/DDBJ databases">
        <title>The complete genome of Conexibacter woesei DSM 14684.</title>
        <authorList>
            <consortium name="US DOE Joint Genome Institute (JGI-PGF)"/>
            <person name="Lucas S."/>
            <person name="Copeland A."/>
            <person name="Lapidus A."/>
            <person name="Glavina del Rio T."/>
            <person name="Dalin E."/>
            <person name="Tice H."/>
            <person name="Bruce D."/>
            <person name="Goodwin L."/>
            <person name="Pitluck S."/>
            <person name="Kyrpides N."/>
            <person name="Mavromatis K."/>
            <person name="Ivanova N."/>
            <person name="Mikhailova N."/>
            <person name="Chertkov O."/>
            <person name="Brettin T."/>
            <person name="Detter J.C."/>
            <person name="Han C."/>
            <person name="Larimer F."/>
            <person name="Land M."/>
            <person name="Hauser L."/>
            <person name="Markowitz V."/>
            <person name="Cheng J.-F."/>
            <person name="Hugenholtz P."/>
            <person name="Woyke T."/>
            <person name="Wu D."/>
            <person name="Pukall R."/>
            <person name="Steenblock K."/>
            <person name="Schneider S."/>
            <person name="Klenk H.-P."/>
            <person name="Eisen J.A."/>
        </authorList>
    </citation>
    <scope>NUCLEOTIDE SEQUENCE [LARGE SCALE GENOMIC DNA]</scope>
    <source>
        <strain evidence="6">DSM 14684 / CIP 108061 / JCM 11494 / NBRC 100937 / ID131577</strain>
    </source>
</reference>
<organism evidence="5 6">
    <name type="scientific">Conexibacter woesei (strain DSM 14684 / CCUG 47730 / CIP 108061 / JCM 11494 / NBRC 100937 / ID131577)</name>
    <dbReference type="NCBI Taxonomy" id="469383"/>
    <lineage>
        <taxon>Bacteria</taxon>
        <taxon>Bacillati</taxon>
        <taxon>Actinomycetota</taxon>
        <taxon>Thermoleophilia</taxon>
        <taxon>Solirubrobacterales</taxon>
        <taxon>Conexibacteraceae</taxon>
        <taxon>Conexibacter</taxon>
    </lineage>
</organism>
<dbReference type="Proteomes" id="UP000008229">
    <property type="component" value="Chromosome"/>
</dbReference>
<dbReference type="SUPFAM" id="SSF48008">
    <property type="entry name" value="GntR ligand-binding domain-like"/>
    <property type="match status" value="1"/>
</dbReference>
<dbReference type="EMBL" id="CP001854">
    <property type="protein sequence ID" value="ADB49373.1"/>
    <property type="molecule type" value="Genomic_DNA"/>
</dbReference>
<dbReference type="InterPro" id="IPR000524">
    <property type="entry name" value="Tscrpt_reg_HTH_GntR"/>
</dbReference>
<dbReference type="KEGG" id="cwo:Cwoe_0940"/>
<protein>
    <submittedName>
        <fullName evidence="5">GntR domain protein</fullName>
    </submittedName>
</protein>
<dbReference type="STRING" id="469383.Cwoe_0940"/>
<sequence>MGMAGPDIKIQKLGDQILRIIVTRIVNGELAPGDSAPSEFEICGEFGVSKTVAREMMGTLVNKRLVLVRQGRKPEVRPAAEWDVFDPLILELQQDERVVAQIVSQMQDVRTILEPEIAARAAADITDEQLAQVRAAYERMLALAGSPDRFLADVEFHVALAAATDNRILTHIMESMRDLMRVSVRQRAGLDTRVFESGGRDVHKEILEALEARDPDAARDAMRAHMLLAKRARADRSTR</sequence>
<keyword evidence="2" id="KW-0238">DNA-binding</keyword>
<dbReference type="Gene3D" id="1.20.120.530">
    <property type="entry name" value="GntR ligand-binding domain-like"/>
    <property type="match status" value="1"/>
</dbReference>
<dbReference type="GO" id="GO:0003700">
    <property type="term" value="F:DNA-binding transcription factor activity"/>
    <property type="evidence" value="ECO:0007669"/>
    <property type="project" value="InterPro"/>
</dbReference>
<dbReference type="GO" id="GO:0003677">
    <property type="term" value="F:DNA binding"/>
    <property type="evidence" value="ECO:0007669"/>
    <property type="project" value="UniProtKB-KW"/>
</dbReference>
<evidence type="ECO:0000313" key="6">
    <source>
        <dbReference type="Proteomes" id="UP000008229"/>
    </source>
</evidence>
<dbReference type="SUPFAM" id="SSF46785">
    <property type="entry name" value="Winged helix' DNA-binding domain"/>
    <property type="match status" value="1"/>
</dbReference>
<dbReference type="eggNOG" id="COG2186">
    <property type="taxonomic scope" value="Bacteria"/>
</dbReference>
<evidence type="ECO:0000259" key="4">
    <source>
        <dbReference type="PROSITE" id="PS50949"/>
    </source>
</evidence>
<dbReference type="SMART" id="SM00345">
    <property type="entry name" value="HTH_GNTR"/>
    <property type="match status" value="1"/>
</dbReference>
<feature type="domain" description="HTH gntR-type" evidence="4">
    <location>
        <begin position="11"/>
        <end position="79"/>
    </location>
</feature>
<keyword evidence="6" id="KW-1185">Reference proteome</keyword>
<dbReference type="InterPro" id="IPR011711">
    <property type="entry name" value="GntR_C"/>
</dbReference>
<accession>D3FBK4</accession>
<dbReference type="InterPro" id="IPR008920">
    <property type="entry name" value="TF_FadR/GntR_C"/>
</dbReference>
<evidence type="ECO:0000256" key="1">
    <source>
        <dbReference type="ARBA" id="ARBA00023015"/>
    </source>
</evidence>
<dbReference type="SMART" id="SM00895">
    <property type="entry name" value="FCD"/>
    <property type="match status" value="1"/>
</dbReference>
<dbReference type="HOGENOM" id="CLU_017584_9_4_11"/>
<evidence type="ECO:0000313" key="5">
    <source>
        <dbReference type="EMBL" id="ADB49373.1"/>
    </source>
</evidence>
<dbReference type="Pfam" id="PF07729">
    <property type="entry name" value="FCD"/>
    <property type="match status" value="1"/>
</dbReference>
<dbReference type="Gene3D" id="1.10.10.10">
    <property type="entry name" value="Winged helix-like DNA-binding domain superfamily/Winged helix DNA-binding domain"/>
    <property type="match status" value="1"/>
</dbReference>
<evidence type="ECO:0000256" key="2">
    <source>
        <dbReference type="ARBA" id="ARBA00023125"/>
    </source>
</evidence>
<reference evidence="5 6" key="1">
    <citation type="journal article" date="2010" name="Stand. Genomic Sci.">
        <title>Complete genome sequence of Conexibacter woesei type strain (ID131577).</title>
        <authorList>
            <person name="Pukall R."/>
            <person name="Lapidus A."/>
            <person name="Glavina Del Rio T."/>
            <person name="Copeland A."/>
            <person name="Tice H."/>
            <person name="Cheng J.-F."/>
            <person name="Lucas S."/>
            <person name="Chen F."/>
            <person name="Nolan M."/>
            <person name="Bruce D."/>
            <person name="Goodwin L."/>
            <person name="Pitluck S."/>
            <person name="Mavromatis K."/>
            <person name="Ivanova N."/>
            <person name="Ovchinnikova G."/>
            <person name="Pati A."/>
            <person name="Chen A."/>
            <person name="Palaniappan K."/>
            <person name="Land M."/>
            <person name="Hauser L."/>
            <person name="Chang Y.-J."/>
            <person name="Jeffries C.D."/>
            <person name="Chain P."/>
            <person name="Meincke L."/>
            <person name="Sims D."/>
            <person name="Brettin T."/>
            <person name="Detter J.C."/>
            <person name="Rohde M."/>
            <person name="Goeker M."/>
            <person name="Bristow J."/>
            <person name="Eisen J.A."/>
            <person name="Markowitz V."/>
            <person name="Kyrpides N.C."/>
            <person name="Klenk H.-P."/>
            <person name="Hugenholtz P."/>
        </authorList>
    </citation>
    <scope>NUCLEOTIDE SEQUENCE [LARGE SCALE GENOMIC DNA]</scope>
    <source>
        <strain evidence="6">DSM 14684 / CIP 108061 / JCM 11494 / NBRC 100937 / ID131577</strain>
    </source>
</reference>
<proteinExistence type="predicted"/>
<dbReference type="PANTHER" id="PTHR43537:SF5">
    <property type="entry name" value="UXU OPERON TRANSCRIPTIONAL REGULATOR"/>
    <property type="match status" value="1"/>
</dbReference>
<gene>
    <name evidence="5" type="ordered locus">Cwoe_0940</name>
</gene>
<dbReference type="InterPro" id="IPR036390">
    <property type="entry name" value="WH_DNA-bd_sf"/>
</dbReference>
<evidence type="ECO:0000256" key="3">
    <source>
        <dbReference type="ARBA" id="ARBA00023163"/>
    </source>
</evidence>